<dbReference type="RefSeq" id="WP_261496341.1">
    <property type="nucleotide sequence ID" value="NZ_JAOCQF010000002.1"/>
</dbReference>
<comment type="caution">
    <text evidence="3">The sequence shown here is derived from an EMBL/GenBank/DDBJ whole genome shotgun (WGS) entry which is preliminary data.</text>
</comment>
<sequence length="83" mass="8866">MDDLSRLALPGTDIPVRVTPRASRNAVVSEGGAIRVYVTVVPEDGKANEAVRKLLAAALGVAKSRLVLVRGQTARDKVFRVVE</sequence>
<accession>A0ABT2NQW4</accession>
<dbReference type="Pfam" id="PF02594">
    <property type="entry name" value="DUF167"/>
    <property type="match status" value="1"/>
</dbReference>
<gene>
    <name evidence="3" type="ORF">N5I32_13195</name>
</gene>
<dbReference type="EMBL" id="JAOCQF010000002">
    <property type="protein sequence ID" value="MCT8330478.1"/>
    <property type="molecule type" value="Genomic_DNA"/>
</dbReference>
<evidence type="ECO:0000313" key="3">
    <source>
        <dbReference type="EMBL" id="MCT8330478.1"/>
    </source>
</evidence>
<dbReference type="SMART" id="SM01152">
    <property type="entry name" value="DUF167"/>
    <property type="match status" value="1"/>
</dbReference>
<evidence type="ECO:0000256" key="1">
    <source>
        <dbReference type="ARBA" id="ARBA00010364"/>
    </source>
</evidence>
<dbReference type="PANTHER" id="PTHR13420:SF7">
    <property type="entry name" value="UPF0235 PROTEIN C15ORF40"/>
    <property type="match status" value="1"/>
</dbReference>
<dbReference type="Gene3D" id="3.30.1200.10">
    <property type="entry name" value="YggU-like"/>
    <property type="match status" value="1"/>
</dbReference>
<evidence type="ECO:0000256" key="2">
    <source>
        <dbReference type="HAMAP-Rule" id="MF_00634"/>
    </source>
</evidence>
<dbReference type="InterPro" id="IPR003746">
    <property type="entry name" value="DUF167"/>
</dbReference>
<dbReference type="NCBIfam" id="TIGR00251">
    <property type="entry name" value="DUF167 family protein"/>
    <property type="match status" value="1"/>
</dbReference>
<proteinExistence type="inferred from homology"/>
<dbReference type="InterPro" id="IPR036591">
    <property type="entry name" value="YggU-like_sf"/>
</dbReference>
<protein>
    <recommendedName>
        <fullName evidence="2">UPF0235 protein N5I32_13195</fullName>
    </recommendedName>
</protein>
<dbReference type="SUPFAM" id="SSF69786">
    <property type="entry name" value="YggU-like"/>
    <property type="match status" value="1"/>
</dbReference>
<dbReference type="HAMAP" id="MF_00634">
    <property type="entry name" value="UPF0235"/>
    <property type="match status" value="1"/>
</dbReference>
<dbReference type="Proteomes" id="UP001205601">
    <property type="component" value="Unassembled WGS sequence"/>
</dbReference>
<organism evidence="3 4">
    <name type="scientific">Albidovulum sediminis</name>
    <dbReference type="NCBI Taxonomy" id="3066345"/>
    <lineage>
        <taxon>Bacteria</taxon>
        <taxon>Pseudomonadati</taxon>
        <taxon>Pseudomonadota</taxon>
        <taxon>Alphaproteobacteria</taxon>
        <taxon>Rhodobacterales</taxon>
        <taxon>Paracoccaceae</taxon>
        <taxon>Albidovulum</taxon>
    </lineage>
</organism>
<name>A0ABT2NQW4_9RHOB</name>
<keyword evidence="4" id="KW-1185">Reference proteome</keyword>
<comment type="similarity">
    <text evidence="1 2">Belongs to the UPF0235 family.</text>
</comment>
<evidence type="ECO:0000313" key="4">
    <source>
        <dbReference type="Proteomes" id="UP001205601"/>
    </source>
</evidence>
<reference evidence="4" key="1">
    <citation type="submission" date="2023-07" db="EMBL/GenBank/DDBJ databases">
        <title>Defluviimonas sediminis sp. nov., isolated from mangrove sediment.</title>
        <authorList>
            <person name="Liu L."/>
            <person name="Li J."/>
            <person name="Huang Y."/>
            <person name="Pan J."/>
            <person name="Li M."/>
        </authorList>
    </citation>
    <scope>NUCLEOTIDE SEQUENCE [LARGE SCALE GENOMIC DNA]</scope>
    <source>
        <strain evidence="4">FT324</strain>
    </source>
</reference>
<dbReference type="PANTHER" id="PTHR13420">
    <property type="entry name" value="UPF0235 PROTEIN C15ORF40"/>
    <property type="match status" value="1"/>
</dbReference>